<dbReference type="InterPro" id="IPR000010">
    <property type="entry name" value="Cystatin_dom"/>
</dbReference>
<keyword evidence="10" id="KW-1185">Reference proteome</keyword>
<dbReference type="AlphaFoldDB" id="A0AAW0IMX7"/>
<keyword evidence="3" id="KW-0964">Secreted</keyword>
<dbReference type="PANTHER" id="PTHR46945:SF1">
    <property type="entry name" value="CYSTATIN-9-LIKE"/>
    <property type="match status" value="1"/>
</dbReference>
<dbReference type="GO" id="GO:0005615">
    <property type="term" value="C:extracellular space"/>
    <property type="evidence" value="ECO:0007669"/>
    <property type="project" value="TreeGrafter"/>
</dbReference>
<dbReference type="GO" id="GO:0019730">
    <property type="term" value="P:antimicrobial humoral response"/>
    <property type="evidence" value="ECO:0007669"/>
    <property type="project" value="TreeGrafter"/>
</dbReference>
<dbReference type="Pfam" id="PF00031">
    <property type="entry name" value="Cystatin"/>
    <property type="match status" value="1"/>
</dbReference>
<reference evidence="9 10" key="1">
    <citation type="journal article" date="2023" name="bioRxiv">
        <title>Conserved and derived expression patterns and positive selection on dental genes reveal complex evolutionary context of ever-growing rodent molars.</title>
        <authorList>
            <person name="Calamari Z.T."/>
            <person name="Song A."/>
            <person name="Cohen E."/>
            <person name="Akter M."/>
            <person name="Roy R.D."/>
            <person name="Hallikas O."/>
            <person name="Christensen M.M."/>
            <person name="Li P."/>
            <person name="Marangoni P."/>
            <person name="Jernvall J."/>
            <person name="Klein O.D."/>
        </authorList>
    </citation>
    <scope>NUCLEOTIDE SEQUENCE [LARGE SCALE GENOMIC DNA]</scope>
    <source>
        <strain evidence="9">V071</strain>
    </source>
</reference>
<evidence type="ECO:0000256" key="3">
    <source>
        <dbReference type="ARBA" id="ARBA00022525"/>
    </source>
</evidence>
<keyword evidence="6 7" id="KW-0732">Signal</keyword>
<evidence type="ECO:0000259" key="8">
    <source>
        <dbReference type="Pfam" id="PF00031"/>
    </source>
</evidence>
<evidence type="ECO:0000256" key="2">
    <source>
        <dbReference type="ARBA" id="ARBA00009403"/>
    </source>
</evidence>
<dbReference type="Gene3D" id="3.10.450.10">
    <property type="match status" value="1"/>
</dbReference>
<organism evidence="9 10">
    <name type="scientific">Myodes glareolus</name>
    <name type="common">Bank vole</name>
    <name type="synonym">Clethrionomys glareolus</name>
    <dbReference type="NCBI Taxonomy" id="447135"/>
    <lineage>
        <taxon>Eukaryota</taxon>
        <taxon>Metazoa</taxon>
        <taxon>Chordata</taxon>
        <taxon>Craniata</taxon>
        <taxon>Vertebrata</taxon>
        <taxon>Euteleostomi</taxon>
        <taxon>Mammalia</taxon>
        <taxon>Eutheria</taxon>
        <taxon>Euarchontoglires</taxon>
        <taxon>Glires</taxon>
        <taxon>Rodentia</taxon>
        <taxon>Myomorpha</taxon>
        <taxon>Muroidea</taxon>
        <taxon>Cricetidae</taxon>
        <taxon>Arvicolinae</taxon>
        <taxon>Myodes</taxon>
    </lineage>
</organism>
<evidence type="ECO:0000256" key="7">
    <source>
        <dbReference type="SAM" id="SignalP"/>
    </source>
</evidence>
<dbReference type="Proteomes" id="UP001488838">
    <property type="component" value="Unassembled WGS sequence"/>
</dbReference>
<comment type="caution">
    <text evidence="9">The sequence shown here is derived from an EMBL/GenBank/DDBJ whole genome shotgun (WGS) entry which is preliminary data.</text>
</comment>
<evidence type="ECO:0000256" key="5">
    <source>
        <dbReference type="ARBA" id="ARBA00022704"/>
    </source>
</evidence>
<feature type="non-terminal residue" evidence="9">
    <location>
        <position position="112"/>
    </location>
</feature>
<gene>
    <name evidence="9" type="ORF">U0070_025223</name>
</gene>
<dbReference type="PANTHER" id="PTHR46945">
    <property type="entry name" value="CYSTATIN-9-LIKE"/>
    <property type="match status" value="1"/>
</dbReference>
<keyword evidence="4" id="KW-0646">Protease inhibitor</keyword>
<accession>A0AAW0IMX7</accession>
<evidence type="ECO:0000256" key="6">
    <source>
        <dbReference type="ARBA" id="ARBA00022729"/>
    </source>
</evidence>
<dbReference type="EMBL" id="JBBHLL010000109">
    <property type="protein sequence ID" value="KAK7815763.1"/>
    <property type="molecule type" value="Genomic_DNA"/>
</dbReference>
<comment type="similarity">
    <text evidence="2">Belongs to the cystatin family.</text>
</comment>
<comment type="subcellular location">
    <subcellularLocation>
        <location evidence="1">Secreted</location>
    </subcellularLocation>
</comment>
<dbReference type="InterPro" id="IPR046350">
    <property type="entry name" value="Cystatin_sf"/>
</dbReference>
<protein>
    <recommendedName>
        <fullName evidence="8">Cystatin domain-containing protein</fullName>
    </recommendedName>
</protein>
<evidence type="ECO:0000313" key="10">
    <source>
        <dbReference type="Proteomes" id="UP001488838"/>
    </source>
</evidence>
<dbReference type="InterPro" id="IPR043250">
    <property type="entry name" value="CST9-like"/>
</dbReference>
<sequence>MSLAQERKTLPHTLLLLFLSFQFLITPVSKADEETAASVYFLPTVEFAVETFNQKSQEEYAYRVEHILSSWEEKVDFPAVYSMKLQMRRTMCKKFEESLDTCPFQQSNSPNN</sequence>
<feature type="signal peptide" evidence="7">
    <location>
        <begin position="1"/>
        <end position="31"/>
    </location>
</feature>
<name>A0AAW0IMX7_MYOGA</name>
<evidence type="ECO:0000256" key="4">
    <source>
        <dbReference type="ARBA" id="ARBA00022690"/>
    </source>
</evidence>
<dbReference type="GO" id="GO:0004869">
    <property type="term" value="F:cysteine-type endopeptidase inhibitor activity"/>
    <property type="evidence" value="ECO:0007669"/>
    <property type="project" value="UniProtKB-KW"/>
</dbReference>
<evidence type="ECO:0000313" key="9">
    <source>
        <dbReference type="EMBL" id="KAK7815763.1"/>
    </source>
</evidence>
<keyword evidence="5" id="KW-0789">Thiol protease inhibitor</keyword>
<proteinExistence type="inferred from homology"/>
<feature type="chain" id="PRO_5043923066" description="Cystatin domain-containing protein" evidence="7">
    <location>
        <begin position="32"/>
        <end position="112"/>
    </location>
</feature>
<evidence type="ECO:0000256" key="1">
    <source>
        <dbReference type="ARBA" id="ARBA00004613"/>
    </source>
</evidence>
<feature type="domain" description="Cystatin" evidence="8">
    <location>
        <begin position="41"/>
        <end position="106"/>
    </location>
</feature>
<dbReference type="SUPFAM" id="SSF54403">
    <property type="entry name" value="Cystatin/monellin"/>
    <property type="match status" value="1"/>
</dbReference>